<proteinExistence type="predicted"/>
<feature type="non-terminal residue" evidence="1">
    <location>
        <position position="1"/>
    </location>
</feature>
<evidence type="ECO:0000313" key="1">
    <source>
        <dbReference type="EMBL" id="SVB85086.1"/>
    </source>
</evidence>
<organism evidence="1">
    <name type="scientific">marine metagenome</name>
    <dbReference type="NCBI Taxonomy" id="408172"/>
    <lineage>
        <taxon>unclassified sequences</taxon>
        <taxon>metagenomes</taxon>
        <taxon>ecological metagenomes</taxon>
    </lineage>
</organism>
<dbReference type="EMBL" id="UINC01060507">
    <property type="protein sequence ID" value="SVB85086.1"/>
    <property type="molecule type" value="Genomic_DNA"/>
</dbReference>
<accession>A0A382HCS3</accession>
<gene>
    <name evidence="1" type="ORF">METZ01_LOCUS237940</name>
</gene>
<protein>
    <submittedName>
        <fullName evidence="1">Uncharacterized protein</fullName>
    </submittedName>
</protein>
<feature type="non-terminal residue" evidence="1">
    <location>
        <position position="74"/>
    </location>
</feature>
<name>A0A382HCS3_9ZZZZ</name>
<reference evidence="1" key="1">
    <citation type="submission" date="2018-05" db="EMBL/GenBank/DDBJ databases">
        <authorList>
            <person name="Lanie J.A."/>
            <person name="Ng W.-L."/>
            <person name="Kazmierczak K.M."/>
            <person name="Andrzejewski T.M."/>
            <person name="Davidsen T.M."/>
            <person name="Wayne K.J."/>
            <person name="Tettelin H."/>
            <person name="Glass J.I."/>
            <person name="Rusch D."/>
            <person name="Podicherti R."/>
            <person name="Tsui H.-C.T."/>
            <person name="Winkler M.E."/>
        </authorList>
    </citation>
    <scope>NUCLEOTIDE SEQUENCE</scope>
</reference>
<dbReference type="AlphaFoldDB" id="A0A382HCS3"/>
<sequence>PGRARATRRPRSSRIGAVDGVSLAMANPTATARMANQITSPMVDAMAAVQAAGEVANASTRPVTEFGQAVISHM</sequence>